<name>A0A6V8PBL7_9ACTN</name>
<evidence type="ECO:0000256" key="1">
    <source>
        <dbReference type="ARBA" id="ARBA00038248"/>
    </source>
</evidence>
<evidence type="ECO:0000313" key="6">
    <source>
        <dbReference type="EMBL" id="GFP36365.1"/>
    </source>
</evidence>
<dbReference type="EMBL" id="BLSC01000002">
    <property type="protein sequence ID" value="GFP36365.1"/>
    <property type="molecule type" value="Genomic_DNA"/>
</dbReference>
<evidence type="ECO:0000259" key="2">
    <source>
        <dbReference type="Pfam" id="PF05168"/>
    </source>
</evidence>
<protein>
    <recommendedName>
        <fullName evidence="2">HEPN domain-containing protein</fullName>
    </recommendedName>
</protein>
<dbReference type="Gene3D" id="1.20.120.330">
    <property type="entry name" value="Nucleotidyltransferases domain 2"/>
    <property type="match status" value="1"/>
</dbReference>
<dbReference type="Pfam" id="PF05168">
    <property type="entry name" value="HEPN"/>
    <property type="match status" value="1"/>
</dbReference>
<organism evidence="5 10">
    <name type="scientific">Candidatus Hakubella thermalkaliphila</name>
    <dbReference type="NCBI Taxonomy" id="2754717"/>
    <lineage>
        <taxon>Bacteria</taxon>
        <taxon>Bacillati</taxon>
        <taxon>Actinomycetota</taxon>
        <taxon>Actinomycetota incertae sedis</taxon>
        <taxon>Candidatus Hakubellales</taxon>
        <taxon>Candidatus Hakubellaceae</taxon>
        <taxon>Candidatus Hakubella</taxon>
    </lineage>
</organism>
<accession>A0A6V8PBL7</accession>
<dbReference type="Proteomes" id="UP000585609">
    <property type="component" value="Unassembled WGS sequence"/>
</dbReference>
<reference evidence="7 8" key="1">
    <citation type="journal article" date="2020" name="Front. Microbiol.">
        <title>Single-cell genomics of novel Actinobacteria with the Wood-Ljungdahl pathway discovered in a serpentinizing system.</title>
        <authorList>
            <person name="Merino N."/>
            <person name="Kawai M."/>
            <person name="Boyd E.S."/>
            <person name="Colman D.R."/>
            <person name="McGlynn S.E."/>
            <person name="Nealson K.H."/>
            <person name="Kurokawa K."/>
            <person name="Hongoh Y."/>
        </authorList>
    </citation>
    <scope>NUCLEOTIDE SEQUENCE [LARGE SCALE GENOMIC DNA]</scope>
    <source>
        <strain evidence="3 9">S09_30</strain>
        <strain evidence="4 7">S25</strain>
        <strain evidence="5 10">S34</strain>
        <strain evidence="6 8">S44</strain>
    </source>
</reference>
<dbReference type="EMBL" id="BLRZ01000019">
    <property type="protein sequence ID" value="GFP29688.1"/>
    <property type="molecule type" value="Genomic_DNA"/>
</dbReference>
<evidence type="ECO:0000313" key="7">
    <source>
        <dbReference type="Proteomes" id="UP000543224"/>
    </source>
</evidence>
<comment type="caution">
    <text evidence="5">The sequence shown here is derived from an EMBL/GenBank/DDBJ whole genome shotgun (WGS) entry which is preliminary data.</text>
</comment>
<dbReference type="EMBL" id="BLRW01000081">
    <property type="protein sequence ID" value="GFP23291.1"/>
    <property type="molecule type" value="Genomic_DNA"/>
</dbReference>
<dbReference type="Proteomes" id="UP000588083">
    <property type="component" value="Unassembled WGS sequence"/>
</dbReference>
<proteinExistence type="inferred from homology"/>
<evidence type="ECO:0000313" key="3">
    <source>
        <dbReference type="EMBL" id="GFP23291.1"/>
    </source>
</evidence>
<evidence type="ECO:0000313" key="4">
    <source>
        <dbReference type="EMBL" id="GFP24773.1"/>
    </source>
</evidence>
<sequence length="135" mass="15732">MKYEKEIKIIREKARENLASAELLLNEGFYDSAVSRAYYAMFYMAEAILLTKELTFSKHSAVIAAFGHHFAKANVLPKELHQHLREAFEKRQKGDYEFLIKIDQAEATDILEKAKKFFEKTEEYLLGEGYDVSDR</sequence>
<dbReference type="EMBL" id="BLRX01000013">
    <property type="protein sequence ID" value="GFP24773.1"/>
    <property type="molecule type" value="Genomic_DNA"/>
</dbReference>
<evidence type="ECO:0000313" key="8">
    <source>
        <dbReference type="Proteomes" id="UP000561271"/>
    </source>
</evidence>
<evidence type="ECO:0000313" key="5">
    <source>
        <dbReference type="EMBL" id="GFP29688.1"/>
    </source>
</evidence>
<dbReference type="AlphaFoldDB" id="A0A6V8PBL7"/>
<comment type="similarity">
    <text evidence="1">Belongs to the UPF0332 family.</text>
</comment>
<gene>
    <name evidence="3" type="ORF">HKBW3S09_00758</name>
    <name evidence="4" type="ORF">HKBW3S25_00210</name>
    <name evidence="5" type="ORF">HKBW3S34_00608</name>
    <name evidence="6" type="ORF">HKBW3S44_00048</name>
</gene>
<evidence type="ECO:0000313" key="10">
    <source>
        <dbReference type="Proteomes" id="UP000588083"/>
    </source>
</evidence>
<dbReference type="Proteomes" id="UP000543224">
    <property type="component" value="Unassembled WGS sequence"/>
</dbReference>
<dbReference type="InterPro" id="IPR007842">
    <property type="entry name" value="HEPN_dom"/>
</dbReference>
<dbReference type="RefSeq" id="WP_176230721.1">
    <property type="nucleotide sequence ID" value="NZ_BLRZ01000019.1"/>
</dbReference>
<keyword evidence="10" id="KW-1185">Reference proteome</keyword>
<dbReference type="Proteomes" id="UP000561271">
    <property type="component" value="Unassembled WGS sequence"/>
</dbReference>
<dbReference type="InterPro" id="IPR052226">
    <property type="entry name" value="UPF0332_toxin"/>
</dbReference>
<dbReference type="PANTHER" id="PTHR36565">
    <property type="entry name" value="UPF0332 PROTEIN TM_1000"/>
    <property type="match status" value="1"/>
</dbReference>
<dbReference type="PANTHER" id="PTHR36565:SF1">
    <property type="entry name" value="UPF0332 PROTEIN TM_1000"/>
    <property type="match status" value="1"/>
</dbReference>
<evidence type="ECO:0000313" key="9">
    <source>
        <dbReference type="Proteomes" id="UP000585609"/>
    </source>
</evidence>
<feature type="domain" description="HEPN" evidence="2">
    <location>
        <begin position="10"/>
        <end position="123"/>
    </location>
</feature>